<proteinExistence type="predicted"/>
<accession>A0A7J4IVY7</accession>
<evidence type="ECO:0000313" key="2">
    <source>
        <dbReference type="Proteomes" id="UP000565078"/>
    </source>
</evidence>
<dbReference type="SUPFAM" id="SSF102588">
    <property type="entry name" value="LmbE-like"/>
    <property type="match status" value="1"/>
</dbReference>
<gene>
    <name evidence="1" type="ORF">HA254_03395</name>
</gene>
<dbReference type="Proteomes" id="UP000565078">
    <property type="component" value="Unassembled WGS sequence"/>
</dbReference>
<sequence length="306" mass="34546">MPKKPAIPKLKPRKEFSFRPLDLKKFGISRRTAIHDARMPNQGIKLDFNASDLFVGKTAVISPHFDDASLNYGGGISKYTRQGGTVHTVVLSPGHRAPIKGIAQDDAQGKIMRRILEGEKESKFLGTQLHYMGMRKMYDERKITGMEANAFYRKLDSIQPTTLVVPGPFDTHPDHMHSRTLALDWAAEQAGKGRPIVIVEAPSMWGSIPETQLTHMLEMDPKTYNIRKKAQEAHSSQMDRTKFHAVSDHKARAAAIIGGELRHGLVGKTPVLRPTEFYSQHVLIKEGNKIVFRRLDEKLLKKLRRK</sequence>
<organism evidence="1 2">
    <name type="scientific">Candidatus Iainarchaeum sp</name>
    <dbReference type="NCBI Taxonomy" id="3101447"/>
    <lineage>
        <taxon>Archaea</taxon>
        <taxon>Candidatus Iainarchaeota</taxon>
        <taxon>Candidatus Iainarchaeia</taxon>
        <taxon>Candidatus Iainarchaeales</taxon>
        <taxon>Candidatus Iainarchaeaceae</taxon>
        <taxon>Candidatus Iainarchaeum</taxon>
    </lineage>
</organism>
<name>A0A7J4IVY7_9ARCH</name>
<comment type="caution">
    <text evidence="1">The sequence shown here is derived from an EMBL/GenBank/DDBJ whole genome shotgun (WGS) entry which is preliminary data.</text>
</comment>
<dbReference type="EMBL" id="DUGC01000054">
    <property type="protein sequence ID" value="HIH09693.1"/>
    <property type="molecule type" value="Genomic_DNA"/>
</dbReference>
<dbReference type="AlphaFoldDB" id="A0A7J4IVY7"/>
<dbReference type="InterPro" id="IPR003737">
    <property type="entry name" value="GlcNAc_PI_deacetylase-related"/>
</dbReference>
<protein>
    <submittedName>
        <fullName evidence="1">PIG-L family deacetylase</fullName>
    </submittedName>
</protein>
<dbReference type="InterPro" id="IPR024078">
    <property type="entry name" value="LmbE-like_dom_sf"/>
</dbReference>
<dbReference type="Pfam" id="PF02585">
    <property type="entry name" value="PIG-L"/>
    <property type="match status" value="1"/>
</dbReference>
<reference evidence="2" key="1">
    <citation type="journal article" date="2020" name="bioRxiv">
        <title>A rank-normalized archaeal taxonomy based on genome phylogeny resolves widespread incomplete and uneven classifications.</title>
        <authorList>
            <person name="Rinke C."/>
            <person name="Chuvochina M."/>
            <person name="Mussig A.J."/>
            <person name="Chaumeil P.-A."/>
            <person name="Waite D.W."/>
            <person name="Whitman W.B."/>
            <person name="Parks D.H."/>
            <person name="Hugenholtz P."/>
        </authorList>
    </citation>
    <scope>NUCLEOTIDE SEQUENCE [LARGE SCALE GENOMIC DNA]</scope>
</reference>
<dbReference type="Gene3D" id="3.40.50.10320">
    <property type="entry name" value="LmbE-like"/>
    <property type="match status" value="1"/>
</dbReference>
<evidence type="ECO:0000313" key="1">
    <source>
        <dbReference type="EMBL" id="HIH09693.1"/>
    </source>
</evidence>